<comment type="caution">
    <text evidence="2">The sequence shown here is derived from an EMBL/GenBank/DDBJ whole genome shotgun (WGS) entry which is preliminary data.</text>
</comment>
<dbReference type="PANTHER" id="PTHR36512">
    <property type="entry name" value="D-AMINOPEPTIDASE"/>
    <property type="match status" value="1"/>
</dbReference>
<evidence type="ECO:0000256" key="1">
    <source>
        <dbReference type="ARBA" id="ARBA00007068"/>
    </source>
</evidence>
<comment type="similarity">
    <text evidence="1">Belongs to the peptidase S58 family.</text>
</comment>
<evidence type="ECO:0000313" key="2">
    <source>
        <dbReference type="EMBL" id="MBB5078107.1"/>
    </source>
</evidence>
<keyword evidence="3" id="KW-1185">Reference proteome</keyword>
<dbReference type="AlphaFoldDB" id="A0A7W8A253"/>
<evidence type="ECO:0000313" key="3">
    <source>
        <dbReference type="Proteomes" id="UP000568380"/>
    </source>
</evidence>
<accession>A0A7W8A253</accession>
<dbReference type="EC" id="3.4.11.19" evidence="2"/>
<dbReference type="Pfam" id="PF03576">
    <property type="entry name" value="Peptidase_S58"/>
    <property type="match status" value="1"/>
</dbReference>
<dbReference type="EMBL" id="JACHIN010000004">
    <property type="protein sequence ID" value="MBB5078107.1"/>
    <property type="molecule type" value="Genomic_DNA"/>
</dbReference>
<dbReference type="GO" id="GO:0004177">
    <property type="term" value="F:aminopeptidase activity"/>
    <property type="evidence" value="ECO:0007669"/>
    <property type="project" value="UniProtKB-KW"/>
</dbReference>
<protein>
    <submittedName>
        <fullName evidence="2">D-aminopeptidase</fullName>
        <ecNumber evidence="2">3.4.11.19</ecNumber>
    </submittedName>
</protein>
<organism evidence="2 3">
    <name type="scientific">Nonomuraea endophytica</name>
    <dbReference type="NCBI Taxonomy" id="714136"/>
    <lineage>
        <taxon>Bacteria</taxon>
        <taxon>Bacillati</taxon>
        <taxon>Actinomycetota</taxon>
        <taxon>Actinomycetes</taxon>
        <taxon>Streptosporangiales</taxon>
        <taxon>Streptosporangiaceae</taxon>
        <taxon>Nonomuraea</taxon>
    </lineage>
</organism>
<keyword evidence="2" id="KW-0645">Protease</keyword>
<reference evidence="2 3" key="1">
    <citation type="submission" date="2020-08" db="EMBL/GenBank/DDBJ databases">
        <title>Genomic Encyclopedia of Type Strains, Phase IV (KMG-IV): sequencing the most valuable type-strain genomes for metagenomic binning, comparative biology and taxonomic classification.</title>
        <authorList>
            <person name="Goeker M."/>
        </authorList>
    </citation>
    <scope>NUCLEOTIDE SEQUENCE [LARGE SCALE GENOMIC DNA]</scope>
    <source>
        <strain evidence="2 3">DSM 45385</strain>
    </source>
</reference>
<name>A0A7W8A253_9ACTN</name>
<keyword evidence="2" id="KW-0378">Hydrolase</keyword>
<sequence length="324" mass="33321">MRARDHGLAAGPYPTGEHNAITDVTGVRVGHTTLRREPAIHTGVTAVVPDRLPLSAGVYAGNGYGKLVGTTQVAELGVIETPILLTATMSTFRVADALISWMLARDPGLPSVNPVVGECNDGWLSDMPARPITAEHVFAALDGARPGPVEEGCVGAGTGTVALGFKAGIGTASRTLDLAGAGRVTVGALVQANFGGTLRTGARTHEAEAASELELLGLETPPDDGSCMIVVATDARLDGRQLTRLAKRGVYALGRVGASYSHGSGDYGLAFSTAASGEHVADRRLSPLFEATLDAVEESVLNSLLAAVTTRGRDGHTAAAWRPA</sequence>
<dbReference type="Gene3D" id="3.60.70.12">
    <property type="entry name" value="L-amino peptidase D-ALA esterase/amidase"/>
    <property type="match status" value="1"/>
</dbReference>
<gene>
    <name evidence="2" type="ORF">HNR40_003582</name>
</gene>
<dbReference type="InterPro" id="IPR005321">
    <property type="entry name" value="Peptidase_S58_DmpA"/>
</dbReference>
<dbReference type="InterPro" id="IPR016117">
    <property type="entry name" value="ArgJ-like_dom_sf"/>
</dbReference>
<dbReference type="Proteomes" id="UP000568380">
    <property type="component" value="Unassembled WGS sequence"/>
</dbReference>
<dbReference type="PANTHER" id="PTHR36512:SF3">
    <property type="entry name" value="BLR5678 PROTEIN"/>
    <property type="match status" value="1"/>
</dbReference>
<proteinExistence type="inferred from homology"/>
<keyword evidence="2" id="KW-0031">Aminopeptidase</keyword>
<dbReference type="SUPFAM" id="SSF56266">
    <property type="entry name" value="DmpA/ArgJ-like"/>
    <property type="match status" value="1"/>
</dbReference>
<dbReference type="RefSeq" id="WP_221340493.1">
    <property type="nucleotide sequence ID" value="NZ_JACHIN010000004.1"/>
</dbReference>